<evidence type="ECO:0000313" key="6">
    <source>
        <dbReference type="Proteomes" id="UP000001662"/>
    </source>
</evidence>
<evidence type="ECO:0000259" key="4">
    <source>
        <dbReference type="PROSITE" id="PS51379"/>
    </source>
</evidence>
<feature type="domain" description="4Fe-4S ferredoxin-type" evidence="4">
    <location>
        <begin position="342"/>
        <end position="371"/>
    </location>
</feature>
<dbReference type="RefSeq" id="WP_013273973.1">
    <property type="nucleotide sequence ID" value="NC_014376.1"/>
</dbReference>
<dbReference type="PROSITE" id="PS51379">
    <property type="entry name" value="4FE4S_FER_2"/>
    <property type="match status" value="1"/>
</dbReference>
<protein>
    <submittedName>
        <fullName evidence="5">Aldo/keto reductase</fullName>
    </submittedName>
</protein>
<dbReference type="AlphaFoldDB" id="D9R9F6"/>
<reference evidence="5" key="1">
    <citation type="submission" date="2010-07" db="EMBL/GenBank/DDBJ databases">
        <title>Complete sequence of Clostridium saccharolyticum WM1.</title>
        <authorList>
            <consortium name="US DOE Joint Genome Institute"/>
            <person name="Lucas S."/>
            <person name="Copeland A."/>
            <person name="Lapidus A."/>
            <person name="Cheng J.-F."/>
            <person name="Bruce D."/>
            <person name="Goodwin L."/>
            <person name="Pitluck S."/>
            <person name="Chertkov O."/>
            <person name="Detter J.C."/>
            <person name="Han C."/>
            <person name="Tapia R."/>
            <person name="Land M."/>
            <person name="Hauser L."/>
            <person name="Chang Y.-J."/>
            <person name="Jeffries C."/>
            <person name="Kyrpides N."/>
            <person name="Ivanova N."/>
            <person name="Mikhailova N."/>
            <person name="Mouttaki H."/>
            <person name="Lin L."/>
            <person name="Zhou J."/>
            <person name="Hemme C.L."/>
            <person name="Woyke T."/>
        </authorList>
    </citation>
    <scope>NUCLEOTIDE SEQUENCE [LARGE SCALE GENOMIC DNA]</scope>
    <source>
        <strain evidence="5">WM1</strain>
    </source>
</reference>
<dbReference type="GO" id="GO:0051536">
    <property type="term" value="F:iron-sulfur cluster binding"/>
    <property type="evidence" value="ECO:0007669"/>
    <property type="project" value="UniProtKB-KW"/>
</dbReference>
<keyword evidence="3" id="KW-0411">Iron-sulfur</keyword>
<accession>D9R9F6</accession>
<dbReference type="Proteomes" id="UP000001662">
    <property type="component" value="Chromosome"/>
</dbReference>
<dbReference type="InterPro" id="IPR053135">
    <property type="entry name" value="AKR2_Oxidoreductase"/>
</dbReference>
<organism evidence="5 6">
    <name type="scientific">Lacrimispora saccharolytica (strain ATCC 35040 / DSM 2544 / NRCC 2533 / WM1)</name>
    <name type="common">Clostridium saccharolyticum</name>
    <dbReference type="NCBI Taxonomy" id="610130"/>
    <lineage>
        <taxon>Bacteria</taxon>
        <taxon>Bacillati</taxon>
        <taxon>Bacillota</taxon>
        <taxon>Clostridia</taxon>
        <taxon>Lachnospirales</taxon>
        <taxon>Lachnospiraceae</taxon>
        <taxon>Lacrimispora</taxon>
    </lineage>
</organism>
<keyword evidence="2" id="KW-0408">Iron</keyword>
<dbReference type="PROSITE" id="PS00198">
    <property type="entry name" value="4FE4S_FER_1"/>
    <property type="match status" value="1"/>
</dbReference>
<dbReference type="InterPro" id="IPR023210">
    <property type="entry name" value="NADP_OxRdtase_dom"/>
</dbReference>
<dbReference type="KEGG" id="csh:Closa_3380"/>
<evidence type="ECO:0000256" key="1">
    <source>
        <dbReference type="ARBA" id="ARBA00022723"/>
    </source>
</evidence>
<dbReference type="CDD" id="cd19100">
    <property type="entry name" value="AKR_unchar"/>
    <property type="match status" value="1"/>
</dbReference>
<keyword evidence="1" id="KW-0479">Metal-binding</keyword>
<keyword evidence="6" id="KW-1185">Reference proteome</keyword>
<evidence type="ECO:0000256" key="3">
    <source>
        <dbReference type="ARBA" id="ARBA00023014"/>
    </source>
</evidence>
<gene>
    <name evidence="5" type="ordered locus">Closa_3380</name>
</gene>
<dbReference type="Pfam" id="PF00248">
    <property type="entry name" value="Aldo_ket_red"/>
    <property type="match status" value="1"/>
</dbReference>
<evidence type="ECO:0000256" key="2">
    <source>
        <dbReference type="ARBA" id="ARBA00023004"/>
    </source>
</evidence>
<dbReference type="HOGENOM" id="CLU_061145_0_0_9"/>
<dbReference type="PANTHER" id="PTHR43312:SF1">
    <property type="entry name" value="NADP-DEPENDENT OXIDOREDUCTASE DOMAIN-CONTAINING PROTEIN"/>
    <property type="match status" value="1"/>
</dbReference>
<dbReference type="EMBL" id="CP002109">
    <property type="protein sequence ID" value="ADL05907.1"/>
    <property type="molecule type" value="Genomic_DNA"/>
</dbReference>
<sequence length="386" mass="43052">MEYREIGKTGKQASVIGLGCEHLDGKSYDQVKETIDAALEHGVNLMDVFMPGTEVRENIAKALGNRRDQVMLQGHIGSTNLNMQYDISRDLPVVKRYFEELLKIFGYIDFGMMFFIDSEQDYKNVFETDFAAYVERLKQQGDIRHIGFSSHNPETAMKVIHTGVPEMMMFSINPAFDMLSSQASIFECLDHGFQSGAFNGIDPIRAELYKLCNQKQIGITVMKTYGGGKLLSPEHTPYSRPMTPPQCIHYALSRPAVASVLAGCKTRDEVSDTMSYLLAADTEKDYTWIYNEVHSVFQGNCVYCGHCQPCPSGIEIAAVNKYLDIARLDQEAVPPSIRSHYQSLLHGGDECVACGSCEERCPFGVPIIKNMMEAASLLGKGRTFPV</sequence>
<dbReference type="OrthoDB" id="9773828at2"/>
<evidence type="ECO:0000313" key="5">
    <source>
        <dbReference type="EMBL" id="ADL05907.1"/>
    </source>
</evidence>
<dbReference type="SUPFAM" id="SSF51430">
    <property type="entry name" value="NAD(P)-linked oxidoreductase"/>
    <property type="match status" value="1"/>
</dbReference>
<name>D9R9F6_LACSW</name>
<dbReference type="PANTHER" id="PTHR43312">
    <property type="entry name" value="D-THREO-ALDOSE 1-DEHYDROGENASE"/>
    <property type="match status" value="1"/>
</dbReference>
<proteinExistence type="predicted"/>
<dbReference type="PaxDb" id="610130-Closa_3380"/>
<dbReference type="InterPro" id="IPR036812">
    <property type="entry name" value="NAD(P)_OxRdtase_dom_sf"/>
</dbReference>
<dbReference type="SUPFAM" id="SSF46548">
    <property type="entry name" value="alpha-helical ferredoxin"/>
    <property type="match status" value="1"/>
</dbReference>
<dbReference type="STRING" id="610130.Closa_3380"/>
<dbReference type="eggNOG" id="COG1453">
    <property type="taxonomic scope" value="Bacteria"/>
</dbReference>
<dbReference type="Gene3D" id="3.20.20.100">
    <property type="entry name" value="NADP-dependent oxidoreductase domain"/>
    <property type="match status" value="1"/>
</dbReference>
<dbReference type="InterPro" id="IPR017900">
    <property type="entry name" value="4Fe4S_Fe_S_CS"/>
</dbReference>
<dbReference type="GO" id="GO:0046872">
    <property type="term" value="F:metal ion binding"/>
    <property type="evidence" value="ECO:0007669"/>
    <property type="project" value="UniProtKB-KW"/>
</dbReference>
<dbReference type="Pfam" id="PF13183">
    <property type="entry name" value="Fer4_8"/>
    <property type="match status" value="1"/>
</dbReference>
<dbReference type="InterPro" id="IPR017896">
    <property type="entry name" value="4Fe4S_Fe-S-bd"/>
</dbReference>